<reference evidence="1" key="1">
    <citation type="submission" date="2022-12" db="EMBL/GenBank/DDBJ databases">
        <authorList>
            <person name="Petersen C."/>
        </authorList>
    </citation>
    <scope>NUCLEOTIDE SEQUENCE</scope>
    <source>
        <strain evidence="1">IBT 21472</strain>
    </source>
</reference>
<evidence type="ECO:0000313" key="1">
    <source>
        <dbReference type="EMBL" id="KAJ5302459.1"/>
    </source>
</evidence>
<gene>
    <name evidence="1" type="ORF">N7476_009258</name>
</gene>
<name>A0A9W9H589_9EURO</name>
<dbReference type="Proteomes" id="UP001147746">
    <property type="component" value="Unassembled WGS sequence"/>
</dbReference>
<keyword evidence="2" id="KW-1185">Reference proteome</keyword>
<reference evidence="1" key="2">
    <citation type="journal article" date="2023" name="IMA Fungus">
        <title>Comparative genomic study of the Penicillium genus elucidates a diverse pangenome and 15 lateral gene transfer events.</title>
        <authorList>
            <person name="Petersen C."/>
            <person name="Sorensen T."/>
            <person name="Nielsen M.R."/>
            <person name="Sondergaard T.E."/>
            <person name="Sorensen J.L."/>
            <person name="Fitzpatrick D.A."/>
            <person name="Frisvad J.C."/>
            <person name="Nielsen K.L."/>
        </authorList>
    </citation>
    <scope>NUCLEOTIDE SEQUENCE</scope>
    <source>
        <strain evidence="1">IBT 21472</strain>
    </source>
</reference>
<accession>A0A9W9H589</accession>
<sequence length="62" mass="7200">MMDANNYRNRIDGRVWTVFAAEESSFEVGAKMIPLLRVIEISKLALLDSYWSLVAHRKEVMQ</sequence>
<proteinExistence type="predicted"/>
<comment type="caution">
    <text evidence="1">The sequence shown here is derived from an EMBL/GenBank/DDBJ whole genome shotgun (WGS) entry which is preliminary data.</text>
</comment>
<organism evidence="1 2">
    <name type="scientific">Penicillium atrosanguineum</name>
    <dbReference type="NCBI Taxonomy" id="1132637"/>
    <lineage>
        <taxon>Eukaryota</taxon>
        <taxon>Fungi</taxon>
        <taxon>Dikarya</taxon>
        <taxon>Ascomycota</taxon>
        <taxon>Pezizomycotina</taxon>
        <taxon>Eurotiomycetes</taxon>
        <taxon>Eurotiomycetidae</taxon>
        <taxon>Eurotiales</taxon>
        <taxon>Aspergillaceae</taxon>
        <taxon>Penicillium</taxon>
    </lineage>
</organism>
<dbReference type="AlphaFoldDB" id="A0A9W9H589"/>
<evidence type="ECO:0000313" key="2">
    <source>
        <dbReference type="Proteomes" id="UP001147746"/>
    </source>
</evidence>
<protein>
    <submittedName>
        <fullName evidence="1">Uncharacterized protein</fullName>
    </submittedName>
</protein>
<dbReference type="EMBL" id="JAPZBO010000009">
    <property type="protein sequence ID" value="KAJ5302459.1"/>
    <property type="molecule type" value="Genomic_DNA"/>
</dbReference>